<evidence type="ECO:0000313" key="3">
    <source>
        <dbReference type="Proteomes" id="UP001596298"/>
    </source>
</evidence>
<evidence type="ECO:0000313" key="2">
    <source>
        <dbReference type="EMBL" id="MFC6704561.1"/>
    </source>
</evidence>
<dbReference type="RefSeq" id="WP_382398903.1">
    <property type="nucleotide sequence ID" value="NZ_JBHSWH010000001.1"/>
</dbReference>
<reference evidence="3" key="1">
    <citation type="journal article" date="2019" name="Int. J. Syst. Evol. Microbiol.">
        <title>The Global Catalogue of Microorganisms (GCM) 10K type strain sequencing project: providing services to taxonomists for standard genome sequencing and annotation.</title>
        <authorList>
            <consortium name="The Broad Institute Genomics Platform"/>
            <consortium name="The Broad Institute Genome Sequencing Center for Infectious Disease"/>
            <person name="Wu L."/>
            <person name="Ma J."/>
        </authorList>
    </citation>
    <scope>NUCLEOTIDE SEQUENCE [LARGE SCALE GENOMIC DNA]</scope>
    <source>
        <strain evidence="3">CCUG 58127</strain>
    </source>
</reference>
<comment type="caution">
    <text evidence="2">The sequence shown here is derived from an EMBL/GenBank/DDBJ whole genome shotgun (WGS) entry which is preliminary data.</text>
</comment>
<protein>
    <submittedName>
        <fullName evidence="2">Uncharacterized protein</fullName>
    </submittedName>
</protein>
<organism evidence="2 3">
    <name type="scientific">Flexivirga alba</name>
    <dbReference type="NCBI Taxonomy" id="702742"/>
    <lineage>
        <taxon>Bacteria</taxon>
        <taxon>Bacillati</taxon>
        <taxon>Actinomycetota</taxon>
        <taxon>Actinomycetes</taxon>
        <taxon>Micrococcales</taxon>
        <taxon>Dermacoccaceae</taxon>
        <taxon>Flexivirga</taxon>
    </lineage>
</organism>
<feature type="compositionally biased region" description="Basic and acidic residues" evidence="1">
    <location>
        <begin position="76"/>
        <end position="102"/>
    </location>
</feature>
<keyword evidence="3" id="KW-1185">Reference proteome</keyword>
<name>A0ABW2ADR0_9MICO</name>
<evidence type="ECO:0000256" key="1">
    <source>
        <dbReference type="SAM" id="MobiDB-lite"/>
    </source>
</evidence>
<gene>
    <name evidence="2" type="ORF">ACFQDH_04580</name>
</gene>
<dbReference type="EMBL" id="JBHSWH010000001">
    <property type="protein sequence ID" value="MFC6704561.1"/>
    <property type="molecule type" value="Genomic_DNA"/>
</dbReference>
<dbReference type="Proteomes" id="UP001596298">
    <property type="component" value="Unassembled WGS sequence"/>
</dbReference>
<feature type="region of interest" description="Disordered" evidence="1">
    <location>
        <begin position="25"/>
        <end position="102"/>
    </location>
</feature>
<sequence length="102" mass="10872">MSIAARILALRGHCGVADRGDDVGSCAGAEQDGEQAGSARRGTRGDLVDPGHAVRMQECGQHTQRRRVSVGVDNEPDARGDRYRGAERRDVLRRGADGRCGS</sequence>
<accession>A0ABW2ADR0</accession>
<proteinExistence type="predicted"/>